<feature type="region of interest" description="Disordered" evidence="1">
    <location>
        <begin position="686"/>
        <end position="723"/>
    </location>
</feature>
<proteinExistence type="predicted"/>
<feature type="region of interest" description="Disordered" evidence="1">
    <location>
        <begin position="43"/>
        <end position="420"/>
    </location>
</feature>
<dbReference type="InterPro" id="IPR047313">
    <property type="entry name" value="SMN_C"/>
</dbReference>
<protein>
    <recommendedName>
        <fullName evidence="4">Survival motor neuron Tudor domain-containing protein</fullName>
    </recommendedName>
</protein>
<evidence type="ECO:0000313" key="2">
    <source>
        <dbReference type="EMBL" id="PWN41922.1"/>
    </source>
</evidence>
<dbReference type="RefSeq" id="XP_025369082.1">
    <property type="nucleotide sequence ID" value="XM_025515198.1"/>
</dbReference>
<dbReference type="OrthoDB" id="10412275at2759"/>
<feature type="region of interest" description="Disordered" evidence="1">
    <location>
        <begin position="522"/>
        <end position="657"/>
    </location>
</feature>
<evidence type="ECO:0008006" key="4">
    <source>
        <dbReference type="Google" id="ProtNLM"/>
    </source>
</evidence>
<feature type="compositionally biased region" description="Acidic residues" evidence="1">
    <location>
        <begin position="175"/>
        <end position="187"/>
    </location>
</feature>
<sequence length="753" mass="80567">MSSGRKLLRYDDLVEDSVGAFHSQSARNPRSVDFFRAGQQLWGSSAAAQSDIRSHANKKRKNRDTHSAGRSTRGVWNPAASAQAPHTATDGPDRSLELRQQQQQQQQQDSRHAHPEAPPPPPAQLNARSVVRDATSRHLSAAAKRSQSAASTHPVSAGFRFTAHAQALQASRVGEEEEHDEKEEEGEEHGPQQMEQQSVVASVPTLAAPASESPRDVIVQAAPSILSIPADEPSLPEWLLPWRDPEQRVEPGLDGWEPTPYRASESSHSDPDSGSEEADEDQSASRAPQTSGIAKPQTNSEEEEAEVAESLKSVPDRSDADPATNYVTRAEVTLPTSISGASLPGQSKSSAAEDLNVGKSPAAVVPAVQEAGLATHDDTRLEEDEVEESHQSMDADIRRTEEDEIEEEAEAMEEETEDWGEGYEWYNDEWERQMLGENAKPGVASAVMAMLAAGIGQESDEEAEDEDQAAHTTELDSDGRVIRSLTHDELWADEAMTSAFSAAVDQFKAMHSLGQNGLVISASDSPPPAANLTSSALWYDAPPPESRAAKSARKAGNASAKARKEESKAARRHAQETKVAARKEAKRLQAEQDARYAQAMEEMQAHRQIVAPLQPADNQPPAADSVSDSKMATPSSNAETLNSGPKRKIKGTIPPSAPLSGRPAWLAACATVSSTPNCVAGVECGGPKTSSTATATAQGGEQNLSARADASASGHAAPTSTAQGYDPELLQSLAHAWYYAGYYQGIAMAKHQS</sequence>
<feature type="compositionally biased region" description="Low complexity" evidence="1">
    <location>
        <begin position="140"/>
        <end position="151"/>
    </location>
</feature>
<dbReference type="CDD" id="cd22852">
    <property type="entry name" value="SMN_C"/>
    <property type="match status" value="1"/>
</dbReference>
<feature type="compositionally biased region" description="Acidic residues" evidence="1">
    <location>
        <begin position="273"/>
        <end position="282"/>
    </location>
</feature>
<feature type="compositionally biased region" description="Basic and acidic residues" evidence="1">
    <location>
        <begin position="388"/>
        <end position="401"/>
    </location>
</feature>
<feature type="compositionally biased region" description="Polar residues" evidence="1">
    <location>
        <begin position="284"/>
        <end position="299"/>
    </location>
</feature>
<dbReference type="InParanoid" id="A0A316VWU4"/>
<dbReference type="EMBL" id="KZ819386">
    <property type="protein sequence ID" value="PWN41922.1"/>
    <property type="molecule type" value="Genomic_DNA"/>
</dbReference>
<reference evidence="2 3" key="1">
    <citation type="journal article" date="2018" name="Mol. Biol. Evol.">
        <title>Broad Genomic Sampling Reveals a Smut Pathogenic Ancestry of the Fungal Clade Ustilaginomycotina.</title>
        <authorList>
            <person name="Kijpornyongpan T."/>
            <person name="Mondo S.J."/>
            <person name="Barry K."/>
            <person name="Sandor L."/>
            <person name="Lee J."/>
            <person name="Lipzen A."/>
            <person name="Pangilinan J."/>
            <person name="LaButti K."/>
            <person name="Hainaut M."/>
            <person name="Henrissat B."/>
            <person name="Grigoriev I.V."/>
            <person name="Spatafora J.W."/>
            <person name="Aime M.C."/>
        </authorList>
    </citation>
    <scope>NUCLEOTIDE SEQUENCE [LARGE SCALE GENOMIC DNA]</scope>
    <source>
        <strain evidence="2 3">MCA 4658</strain>
    </source>
</reference>
<evidence type="ECO:0000313" key="3">
    <source>
        <dbReference type="Proteomes" id="UP000245783"/>
    </source>
</evidence>
<organism evidence="2 3">
    <name type="scientific">Ceraceosorus guamensis</name>
    <dbReference type="NCBI Taxonomy" id="1522189"/>
    <lineage>
        <taxon>Eukaryota</taxon>
        <taxon>Fungi</taxon>
        <taxon>Dikarya</taxon>
        <taxon>Basidiomycota</taxon>
        <taxon>Ustilaginomycotina</taxon>
        <taxon>Exobasidiomycetes</taxon>
        <taxon>Ceraceosorales</taxon>
        <taxon>Ceraceosoraceae</taxon>
        <taxon>Ceraceosorus</taxon>
    </lineage>
</organism>
<feature type="compositionally biased region" description="Polar residues" evidence="1">
    <location>
        <begin position="626"/>
        <end position="643"/>
    </location>
</feature>
<dbReference type="AlphaFoldDB" id="A0A316VWU4"/>
<dbReference type="GeneID" id="37037068"/>
<feature type="compositionally biased region" description="Acidic residues" evidence="1">
    <location>
        <begin position="458"/>
        <end position="467"/>
    </location>
</feature>
<feature type="compositionally biased region" description="Acidic residues" evidence="1">
    <location>
        <begin position="402"/>
        <end position="420"/>
    </location>
</feature>
<feature type="compositionally biased region" description="Basic and acidic residues" evidence="1">
    <location>
        <begin position="562"/>
        <end position="594"/>
    </location>
</feature>
<dbReference type="STRING" id="1522189.A0A316VWU4"/>
<keyword evidence="3" id="KW-1185">Reference proteome</keyword>
<name>A0A316VWU4_9BASI</name>
<feature type="region of interest" description="Disordered" evidence="1">
    <location>
        <begin position="456"/>
        <end position="477"/>
    </location>
</feature>
<feature type="compositionally biased region" description="Low complexity" evidence="1">
    <location>
        <begin position="705"/>
        <end position="717"/>
    </location>
</feature>
<evidence type="ECO:0000256" key="1">
    <source>
        <dbReference type="SAM" id="MobiDB-lite"/>
    </source>
</evidence>
<dbReference type="Proteomes" id="UP000245783">
    <property type="component" value="Unassembled WGS sequence"/>
</dbReference>
<feature type="compositionally biased region" description="Polar residues" evidence="1">
    <location>
        <begin position="334"/>
        <end position="350"/>
    </location>
</feature>
<gene>
    <name evidence="2" type="ORF">IE81DRAFT_330613</name>
</gene>
<accession>A0A316VWU4</accession>